<dbReference type="Gene3D" id="1.10.1740.10">
    <property type="match status" value="1"/>
</dbReference>
<keyword evidence="4" id="KW-0804">Transcription</keyword>
<feature type="region of interest" description="Disordered" evidence="5">
    <location>
        <begin position="201"/>
        <end position="223"/>
    </location>
</feature>
<feature type="domain" description="RNA polymerase sigma factor 70 region 4 type 2" evidence="7">
    <location>
        <begin position="142"/>
        <end position="191"/>
    </location>
</feature>
<dbReference type="InterPro" id="IPR013249">
    <property type="entry name" value="RNA_pol_sigma70_r4_t2"/>
</dbReference>
<feature type="domain" description="RNA polymerase sigma-70 region 2" evidence="6">
    <location>
        <begin position="48"/>
        <end position="108"/>
    </location>
</feature>
<dbReference type="GO" id="GO:0006352">
    <property type="term" value="P:DNA-templated transcription initiation"/>
    <property type="evidence" value="ECO:0007669"/>
    <property type="project" value="InterPro"/>
</dbReference>
<dbReference type="PANTHER" id="PTHR43133">
    <property type="entry name" value="RNA POLYMERASE ECF-TYPE SIGMA FACTO"/>
    <property type="match status" value="1"/>
</dbReference>
<evidence type="ECO:0000256" key="2">
    <source>
        <dbReference type="ARBA" id="ARBA00023015"/>
    </source>
</evidence>
<evidence type="ECO:0000256" key="3">
    <source>
        <dbReference type="ARBA" id="ARBA00023082"/>
    </source>
</evidence>
<gene>
    <name evidence="8" type="ORF">FOM92_10410</name>
</gene>
<dbReference type="NCBIfam" id="TIGR02937">
    <property type="entry name" value="sigma70-ECF"/>
    <property type="match status" value="1"/>
</dbReference>
<evidence type="ECO:0000256" key="1">
    <source>
        <dbReference type="ARBA" id="ARBA00010641"/>
    </source>
</evidence>
<dbReference type="InterPro" id="IPR007627">
    <property type="entry name" value="RNA_pol_sigma70_r2"/>
</dbReference>
<dbReference type="GO" id="GO:0016987">
    <property type="term" value="F:sigma factor activity"/>
    <property type="evidence" value="ECO:0007669"/>
    <property type="project" value="UniProtKB-KW"/>
</dbReference>
<evidence type="ECO:0000256" key="4">
    <source>
        <dbReference type="ARBA" id="ARBA00023163"/>
    </source>
</evidence>
<evidence type="ECO:0000256" key="5">
    <source>
        <dbReference type="SAM" id="MobiDB-lite"/>
    </source>
</evidence>
<dbReference type="PANTHER" id="PTHR43133:SF63">
    <property type="entry name" value="RNA POLYMERASE SIGMA FACTOR FECI-RELATED"/>
    <property type="match status" value="1"/>
</dbReference>
<dbReference type="AlphaFoldDB" id="A0A553WD27"/>
<dbReference type="InterPro" id="IPR013324">
    <property type="entry name" value="RNA_pol_sigma_r3/r4-like"/>
</dbReference>
<dbReference type="InterPro" id="IPR014284">
    <property type="entry name" value="RNA_pol_sigma-70_dom"/>
</dbReference>
<evidence type="ECO:0000313" key="8">
    <source>
        <dbReference type="EMBL" id="TSB02589.1"/>
    </source>
</evidence>
<dbReference type="SUPFAM" id="SSF88659">
    <property type="entry name" value="Sigma3 and sigma4 domains of RNA polymerase sigma factors"/>
    <property type="match status" value="1"/>
</dbReference>
<comment type="caution">
    <text evidence="8">The sequence shown here is derived from an EMBL/GenBank/DDBJ whole genome shotgun (WGS) entry which is preliminary data.</text>
</comment>
<feature type="compositionally biased region" description="Basic and acidic residues" evidence="5">
    <location>
        <begin position="210"/>
        <end position="223"/>
    </location>
</feature>
<accession>A0A553WD27</accession>
<keyword evidence="9" id="KW-1185">Reference proteome</keyword>
<reference evidence="8 9" key="1">
    <citation type="submission" date="2019-07" db="EMBL/GenBank/DDBJ databases">
        <authorList>
            <person name="Park M."/>
        </authorList>
    </citation>
    <scope>NUCLEOTIDE SEQUENCE [LARGE SCALE GENOMIC DNA]</scope>
    <source>
        <strain evidence="8 9">KCTC32445</strain>
    </source>
</reference>
<comment type="similarity">
    <text evidence="1">Belongs to the sigma-70 factor family. ECF subfamily.</text>
</comment>
<dbReference type="GO" id="GO:0003677">
    <property type="term" value="F:DNA binding"/>
    <property type="evidence" value="ECO:0007669"/>
    <property type="project" value="InterPro"/>
</dbReference>
<dbReference type="InterPro" id="IPR013325">
    <property type="entry name" value="RNA_pol_sigma_r2"/>
</dbReference>
<proteinExistence type="inferred from homology"/>
<dbReference type="OrthoDB" id="7268940at2"/>
<dbReference type="Proteomes" id="UP000320160">
    <property type="component" value="Unassembled WGS sequence"/>
</dbReference>
<dbReference type="InterPro" id="IPR036388">
    <property type="entry name" value="WH-like_DNA-bd_sf"/>
</dbReference>
<evidence type="ECO:0000259" key="6">
    <source>
        <dbReference type="Pfam" id="PF04542"/>
    </source>
</evidence>
<dbReference type="Gene3D" id="1.10.10.10">
    <property type="entry name" value="Winged helix-like DNA-binding domain superfamily/Winged helix DNA-binding domain"/>
    <property type="match status" value="1"/>
</dbReference>
<organism evidence="8 9">
    <name type="scientific">Sphingorhabdus contaminans</name>
    <dbReference type="NCBI Taxonomy" id="1343899"/>
    <lineage>
        <taxon>Bacteria</taxon>
        <taxon>Pseudomonadati</taxon>
        <taxon>Pseudomonadota</taxon>
        <taxon>Alphaproteobacteria</taxon>
        <taxon>Sphingomonadales</taxon>
        <taxon>Sphingomonadaceae</taxon>
        <taxon>Sphingorhabdus</taxon>
    </lineage>
</organism>
<dbReference type="Pfam" id="PF04542">
    <property type="entry name" value="Sigma70_r2"/>
    <property type="match status" value="1"/>
</dbReference>
<dbReference type="EMBL" id="VKKU01000002">
    <property type="protein sequence ID" value="TSB02589.1"/>
    <property type="molecule type" value="Genomic_DNA"/>
</dbReference>
<dbReference type="Pfam" id="PF08281">
    <property type="entry name" value="Sigma70_r4_2"/>
    <property type="match status" value="1"/>
</dbReference>
<sequence length="223" mass="25401">MAGKKICTHSTETRRLFVDFSRKERRIEVERPNRHKIMAWVGAEILPHEGAVRAWLRRSLGPADLEDVIQESYCRISALDDVDHIRSGRAYFFTTARSLVIERVRRSRIVSIEAVADLDIYCNASDEPSPERIVGGRRELARVMSLIEALPERCREVVRLRKIEDMPQRQVAERLGIAEHAVENDVAKGLRLILRALAESEPAGEGSGIELERHGKDRNSRSD</sequence>
<keyword evidence="2" id="KW-0805">Transcription regulation</keyword>
<name>A0A553WD27_9SPHN</name>
<dbReference type="SUPFAM" id="SSF88946">
    <property type="entry name" value="Sigma2 domain of RNA polymerase sigma factors"/>
    <property type="match status" value="1"/>
</dbReference>
<evidence type="ECO:0000313" key="9">
    <source>
        <dbReference type="Proteomes" id="UP000320160"/>
    </source>
</evidence>
<evidence type="ECO:0000259" key="7">
    <source>
        <dbReference type="Pfam" id="PF08281"/>
    </source>
</evidence>
<keyword evidence="3" id="KW-0731">Sigma factor</keyword>
<protein>
    <submittedName>
        <fullName evidence="8">Sigma-70 family RNA polymerase sigma factor</fullName>
    </submittedName>
</protein>
<dbReference type="InterPro" id="IPR039425">
    <property type="entry name" value="RNA_pol_sigma-70-like"/>
</dbReference>